<dbReference type="GO" id="GO:0005737">
    <property type="term" value="C:cytoplasm"/>
    <property type="evidence" value="ECO:0007669"/>
    <property type="project" value="UniProtKB-SubCell"/>
</dbReference>
<keyword evidence="2 6" id="KW-0489">Methyltransferase</keyword>
<dbReference type="Proteomes" id="UP000274073">
    <property type="component" value="Chromosome"/>
</dbReference>
<gene>
    <name evidence="8" type="ORF">EG349_14835</name>
    <name evidence="9" type="ORF">EG353_13615</name>
</gene>
<evidence type="ECO:0000256" key="5">
    <source>
        <dbReference type="ARBA" id="ARBA00022694"/>
    </source>
</evidence>
<dbReference type="RefSeq" id="WP_123854964.1">
    <property type="nucleotide sequence ID" value="NZ_CP033912.1"/>
</dbReference>
<proteinExistence type="inferred from homology"/>
<reference evidence="10 11" key="1">
    <citation type="submission" date="2018-11" db="EMBL/GenBank/DDBJ databases">
        <title>Proposal to divide the Flavobacteriaceae and reorganize its genera based on Amino Acid Identity values calculated from whole genome sequences.</title>
        <authorList>
            <person name="Nicholson A.C."/>
            <person name="Gulvik C.A."/>
            <person name="Whitney A.M."/>
            <person name="Humrighouse B.W."/>
            <person name="Bell M."/>
            <person name="Holmes B."/>
            <person name="Steigerwalt A.G."/>
            <person name="Villarma A."/>
            <person name="Sheth M."/>
            <person name="Batra D."/>
            <person name="Pryor J."/>
            <person name="Bernardet J.-F."/>
            <person name="Hugo C."/>
            <person name="Kampfer P."/>
            <person name="Newman J."/>
            <person name="McQuiston J.R."/>
        </authorList>
    </citation>
    <scope>NUCLEOTIDE SEQUENCE [LARGE SCALE GENOMIC DNA]</scope>
    <source>
        <strain evidence="8 10">G0207</strain>
        <strain evidence="9 11">H5143</strain>
    </source>
</reference>
<name>A0AAD0YI27_9FLAO</name>
<keyword evidence="4 6" id="KW-0949">S-adenosyl-L-methionine</keyword>
<evidence type="ECO:0000256" key="6">
    <source>
        <dbReference type="HAMAP-Rule" id="MF_01872"/>
    </source>
</evidence>
<dbReference type="InterPro" id="IPR050210">
    <property type="entry name" value="tRNA_Adenine-N(6)_MTase"/>
</dbReference>
<evidence type="ECO:0000256" key="4">
    <source>
        <dbReference type="ARBA" id="ARBA00022691"/>
    </source>
</evidence>
<accession>A0AAD0YI27</accession>
<dbReference type="PANTHER" id="PTHR47739">
    <property type="entry name" value="TRNA1(VAL) (ADENINE(37)-N6)-METHYLTRANSFERASE"/>
    <property type="match status" value="1"/>
</dbReference>
<organism evidence="8 10">
    <name type="scientific">Chryseobacterium shandongense</name>
    <dbReference type="NCBI Taxonomy" id="1493872"/>
    <lineage>
        <taxon>Bacteria</taxon>
        <taxon>Pseudomonadati</taxon>
        <taxon>Bacteroidota</taxon>
        <taxon>Flavobacteriia</taxon>
        <taxon>Flavobacteriales</taxon>
        <taxon>Weeksellaceae</taxon>
        <taxon>Chryseobacterium group</taxon>
        <taxon>Chryseobacterium</taxon>
    </lineage>
</organism>
<dbReference type="InterPro" id="IPR022882">
    <property type="entry name" value="tRNA_adenine-N6_MeTrfase"/>
</dbReference>
<dbReference type="Pfam" id="PF05175">
    <property type="entry name" value="MTS"/>
    <property type="match status" value="1"/>
</dbReference>
<evidence type="ECO:0000313" key="10">
    <source>
        <dbReference type="Proteomes" id="UP000274073"/>
    </source>
</evidence>
<comment type="catalytic activity">
    <reaction evidence="6">
        <text>adenosine(37) in tRNA1(Val) + S-adenosyl-L-methionine = N(6)-methyladenosine(37) in tRNA1(Val) + S-adenosyl-L-homocysteine + H(+)</text>
        <dbReference type="Rhea" id="RHEA:43160"/>
        <dbReference type="Rhea" id="RHEA-COMP:10369"/>
        <dbReference type="Rhea" id="RHEA-COMP:10370"/>
        <dbReference type="ChEBI" id="CHEBI:15378"/>
        <dbReference type="ChEBI" id="CHEBI:57856"/>
        <dbReference type="ChEBI" id="CHEBI:59789"/>
        <dbReference type="ChEBI" id="CHEBI:74411"/>
        <dbReference type="ChEBI" id="CHEBI:74449"/>
        <dbReference type="EC" id="2.1.1.223"/>
    </reaction>
</comment>
<dbReference type="EC" id="2.1.1.223" evidence="6"/>
<protein>
    <recommendedName>
        <fullName evidence="6">tRNA1(Val) (adenine(37)-N6)-methyltransferase</fullName>
        <ecNumber evidence="6">2.1.1.223</ecNumber>
    </recommendedName>
    <alternativeName>
        <fullName evidence="6">tRNA m6A37 methyltransferase</fullName>
    </alternativeName>
</protein>
<dbReference type="HAMAP" id="MF_01872">
    <property type="entry name" value="tRNA_methyltr_YfiC"/>
    <property type="match status" value="1"/>
</dbReference>
<dbReference type="EMBL" id="CP033912">
    <property type="protein sequence ID" value="AZA96543.1"/>
    <property type="molecule type" value="Genomic_DNA"/>
</dbReference>
<comment type="subcellular location">
    <subcellularLocation>
        <location evidence="6">Cytoplasm</location>
    </subcellularLocation>
</comment>
<dbReference type="CDD" id="cd02440">
    <property type="entry name" value="AdoMet_MTases"/>
    <property type="match status" value="1"/>
</dbReference>
<dbReference type="InterPro" id="IPR007848">
    <property type="entry name" value="Small_mtfrase_dom"/>
</dbReference>
<evidence type="ECO:0000259" key="7">
    <source>
        <dbReference type="Pfam" id="PF05175"/>
    </source>
</evidence>
<evidence type="ECO:0000313" key="11">
    <source>
        <dbReference type="Proteomes" id="UP000281741"/>
    </source>
</evidence>
<keyword evidence="1 6" id="KW-0963">Cytoplasm</keyword>
<dbReference type="Gene3D" id="3.40.50.150">
    <property type="entry name" value="Vaccinia Virus protein VP39"/>
    <property type="match status" value="1"/>
</dbReference>
<dbReference type="PROSITE" id="PS00092">
    <property type="entry name" value="N6_MTASE"/>
    <property type="match status" value="1"/>
</dbReference>
<dbReference type="AlphaFoldDB" id="A0AAD0YI27"/>
<dbReference type="EMBL" id="CP033915">
    <property type="protein sequence ID" value="AZA87983.1"/>
    <property type="molecule type" value="Genomic_DNA"/>
</dbReference>
<keyword evidence="11" id="KW-1185">Reference proteome</keyword>
<dbReference type="GO" id="GO:0008033">
    <property type="term" value="P:tRNA processing"/>
    <property type="evidence" value="ECO:0007669"/>
    <property type="project" value="UniProtKB-UniRule"/>
</dbReference>
<evidence type="ECO:0000256" key="1">
    <source>
        <dbReference type="ARBA" id="ARBA00022490"/>
    </source>
</evidence>
<dbReference type="PRINTS" id="PR00507">
    <property type="entry name" value="N12N6MTFRASE"/>
</dbReference>
<dbReference type="GO" id="GO:0003676">
    <property type="term" value="F:nucleic acid binding"/>
    <property type="evidence" value="ECO:0007669"/>
    <property type="project" value="InterPro"/>
</dbReference>
<dbReference type="InterPro" id="IPR002052">
    <property type="entry name" value="DNA_methylase_N6_adenine_CS"/>
</dbReference>
<dbReference type="InterPro" id="IPR029063">
    <property type="entry name" value="SAM-dependent_MTases_sf"/>
</dbReference>
<feature type="domain" description="Methyltransferase small" evidence="7">
    <location>
        <begin position="25"/>
        <end position="152"/>
    </location>
</feature>
<sequence>MKPFTFKQFVIQQSKEVFRVGTDGVLIGALANIENAFNILEVGTGTGLISLMLAQRNPEAQFLGIDINKDAAELTKFNFEKSPFFSRLKNNHQDFKNFETDKKFDLIVSNPPYFEVSGSEKDKIARQTVELNFSQLISKSSMLLSKNGVFSVILPAEIGNDFIAIAIENGMFLIRKINIKGIENSKVKRLILEFSLSEKDLIESEFIIEKSPRQYSDQYLELTKEFHIFRK</sequence>
<evidence type="ECO:0000313" key="8">
    <source>
        <dbReference type="EMBL" id="AZA87983.1"/>
    </source>
</evidence>
<keyword evidence="3 6" id="KW-0808">Transferase</keyword>
<evidence type="ECO:0000256" key="3">
    <source>
        <dbReference type="ARBA" id="ARBA00022679"/>
    </source>
</evidence>
<evidence type="ECO:0000256" key="2">
    <source>
        <dbReference type="ARBA" id="ARBA00022603"/>
    </source>
</evidence>
<dbReference type="GO" id="GO:0032259">
    <property type="term" value="P:methylation"/>
    <property type="evidence" value="ECO:0007669"/>
    <property type="project" value="UniProtKB-KW"/>
</dbReference>
<keyword evidence="5 6" id="KW-0819">tRNA processing</keyword>
<evidence type="ECO:0000313" key="9">
    <source>
        <dbReference type="EMBL" id="AZA96543.1"/>
    </source>
</evidence>
<comment type="function">
    <text evidence="6">Specifically methylates the adenine in position 37 of tRNA(1)(Val) (anticodon cmo5UAC).</text>
</comment>
<dbReference type="Proteomes" id="UP000281741">
    <property type="component" value="Chromosome"/>
</dbReference>
<dbReference type="GO" id="GO:0016430">
    <property type="term" value="F:tRNA (adenine-N6)-methyltransferase activity"/>
    <property type="evidence" value="ECO:0007669"/>
    <property type="project" value="UniProtKB-UniRule"/>
</dbReference>
<dbReference type="SUPFAM" id="SSF53335">
    <property type="entry name" value="S-adenosyl-L-methionine-dependent methyltransferases"/>
    <property type="match status" value="1"/>
</dbReference>
<dbReference type="PANTHER" id="PTHR47739:SF1">
    <property type="entry name" value="TRNA1(VAL) (ADENINE(37)-N6)-METHYLTRANSFERASE"/>
    <property type="match status" value="1"/>
</dbReference>
<comment type="similarity">
    <text evidence="6">Belongs to the methyltransferase superfamily. tRNA (adenine-N(6)-)-methyltransferase family.</text>
</comment>